<evidence type="ECO:0000256" key="1">
    <source>
        <dbReference type="SAM" id="MobiDB-lite"/>
    </source>
</evidence>
<evidence type="ECO:0000313" key="3">
    <source>
        <dbReference type="Proteomes" id="UP000324222"/>
    </source>
</evidence>
<dbReference type="Proteomes" id="UP000324222">
    <property type="component" value="Unassembled WGS sequence"/>
</dbReference>
<proteinExistence type="predicted"/>
<name>A0A5B7D2M4_PORTR</name>
<dbReference type="EMBL" id="VSRR010000406">
    <property type="protein sequence ID" value="MPC15174.1"/>
    <property type="molecule type" value="Genomic_DNA"/>
</dbReference>
<dbReference type="AlphaFoldDB" id="A0A5B7D2M4"/>
<reference evidence="2 3" key="1">
    <citation type="submission" date="2019-05" db="EMBL/GenBank/DDBJ databases">
        <title>Another draft genome of Portunus trituberculatus and its Hox gene families provides insights of decapod evolution.</title>
        <authorList>
            <person name="Jeong J.-H."/>
            <person name="Song I."/>
            <person name="Kim S."/>
            <person name="Choi T."/>
            <person name="Kim D."/>
            <person name="Ryu S."/>
            <person name="Kim W."/>
        </authorList>
    </citation>
    <scope>NUCLEOTIDE SEQUENCE [LARGE SCALE GENOMIC DNA]</scope>
    <source>
        <tissue evidence="2">Muscle</tissue>
    </source>
</reference>
<feature type="region of interest" description="Disordered" evidence="1">
    <location>
        <begin position="1"/>
        <end position="34"/>
    </location>
</feature>
<protein>
    <submittedName>
        <fullName evidence="2">Uncharacterized protein</fullName>
    </submittedName>
</protein>
<comment type="caution">
    <text evidence="2">The sequence shown here is derived from an EMBL/GenBank/DDBJ whole genome shotgun (WGS) entry which is preliminary data.</text>
</comment>
<accession>A0A5B7D2M4</accession>
<keyword evidence="3" id="KW-1185">Reference proteome</keyword>
<gene>
    <name evidence="2" type="ORF">E2C01_007958</name>
</gene>
<organism evidence="2 3">
    <name type="scientific">Portunus trituberculatus</name>
    <name type="common">Swimming crab</name>
    <name type="synonym">Neptunus trituberculatus</name>
    <dbReference type="NCBI Taxonomy" id="210409"/>
    <lineage>
        <taxon>Eukaryota</taxon>
        <taxon>Metazoa</taxon>
        <taxon>Ecdysozoa</taxon>
        <taxon>Arthropoda</taxon>
        <taxon>Crustacea</taxon>
        <taxon>Multicrustacea</taxon>
        <taxon>Malacostraca</taxon>
        <taxon>Eumalacostraca</taxon>
        <taxon>Eucarida</taxon>
        <taxon>Decapoda</taxon>
        <taxon>Pleocyemata</taxon>
        <taxon>Brachyura</taxon>
        <taxon>Eubrachyura</taxon>
        <taxon>Portunoidea</taxon>
        <taxon>Portunidae</taxon>
        <taxon>Portuninae</taxon>
        <taxon>Portunus</taxon>
    </lineage>
</organism>
<sequence>MQMGKNGRMRRGREKVNQEGGVEEEKGESSRPCQVIKPLNHRHCAYHGDVNTAELIPRCPRQFAQNLLIRAREAGTRGSPTGPALPRWKERRDCFVERHILSSSSLGGPSVRPTTAHS</sequence>
<evidence type="ECO:0000313" key="2">
    <source>
        <dbReference type="EMBL" id="MPC15174.1"/>
    </source>
</evidence>